<proteinExistence type="predicted"/>
<name>A0A7J6UTD0_THATH</name>
<accession>A0A7J6UTD0</accession>
<sequence length="102" mass="11147">MRIDKDEEVSATPEHLVFAYYIIGHGFSEATRAVEAVVHHLILAGNDVHVVTGASTFVFTSAIDSPTLFILKVLLDCGAVQADALTVDRPASLMMVHFYWSV</sequence>
<keyword evidence="1" id="KW-0808">Transferase</keyword>
<gene>
    <name evidence="1" type="ORF">FRX31_034593</name>
</gene>
<dbReference type="EMBL" id="JABWDY010043542">
    <property type="protein sequence ID" value="KAF5175819.1"/>
    <property type="molecule type" value="Genomic_DNA"/>
</dbReference>
<dbReference type="PANTHER" id="PTHR38134:SF2">
    <property type="entry name" value="GALACTOKINASE"/>
    <property type="match status" value="1"/>
</dbReference>
<comment type="caution">
    <text evidence="1">The sequence shown here is derived from an EMBL/GenBank/DDBJ whole genome shotgun (WGS) entry which is preliminary data.</text>
</comment>
<dbReference type="AlphaFoldDB" id="A0A7J6UTD0"/>
<evidence type="ECO:0000313" key="1">
    <source>
        <dbReference type="EMBL" id="KAF5175819.1"/>
    </source>
</evidence>
<protein>
    <submittedName>
        <fullName evidence="1">L-arabinokinase</fullName>
    </submittedName>
</protein>
<dbReference type="OrthoDB" id="1684102at2759"/>
<reference evidence="1 2" key="1">
    <citation type="submission" date="2020-06" db="EMBL/GenBank/DDBJ databases">
        <title>Transcriptomic and genomic resources for Thalictrum thalictroides and T. hernandezii: Facilitating candidate gene discovery in an emerging model plant lineage.</title>
        <authorList>
            <person name="Arias T."/>
            <person name="Riano-Pachon D.M."/>
            <person name="Di Stilio V.S."/>
        </authorList>
    </citation>
    <scope>NUCLEOTIDE SEQUENCE [LARGE SCALE GENOMIC DNA]</scope>
    <source>
        <strain evidence="2">cv. WT478/WT964</strain>
        <tissue evidence="1">Leaves</tissue>
    </source>
</reference>
<keyword evidence="1" id="KW-0418">Kinase</keyword>
<evidence type="ECO:0000313" key="2">
    <source>
        <dbReference type="Proteomes" id="UP000554482"/>
    </source>
</evidence>
<organism evidence="1 2">
    <name type="scientific">Thalictrum thalictroides</name>
    <name type="common">Rue-anemone</name>
    <name type="synonym">Anemone thalictroides</name>
    <dbReference type="NCBI Taxonomy" id="46969"/>
    <lineage>
        <taxon>Eukaryota</taxon>
        <taxon>Viridiplantae</taxon>
        <taxon>Streptophyta</taxon>
        <taxon>Embryophyta</taxon>
        <taxon>Tracheophyta</taxon>
        <taxon>Spermatophyta</taxon>
        <taxon>Magnoliopsida</taxon>
        <taxon>Ranunculales</taxon>
        <taxon>Ranunculaceae</taxon>
        <taxon>Thalictroideae</taxon>
        <taxon>Thalictrum</taxon>
    </lineage>
</organism>
<dbReference type="Proteomes" id="UP000554482">
    <property type="component" value="Unassembled WGS sequence"/>
</dbReference>
<keyword evidence="2" id="KW-1185">Reference proteome</keyword>
<dbReference type="InterPro" id="IPR053205">
    <property type="entry name" value="GHMP_kinase_L-arabinokinase"/>
</dbReference>
<dbReference type="PANTHER" id="PTHR38134">
    <property type="entry name" value="SLR1395 PROTEIN"/>
    <property type="match status" value="1"/>
</dbReference>
<dbReference type="GO" id="GO:0016301">
    <property type="term" value="F:kinase activity"/>
    <property type="evidence" value="ECO:0007669"/>
    <property type="project" value="UniProtKB-KW"/>
</dbReference>